<feature type="non-terminal residue" evidence="1">
    <location>
        <position position="81"/>
    </location>
</feature>
<reference evidence="1" key="1">
    <citation type="submission" date="2021-03" db="EMBL/GenBank/DDBJ databases">
        <title>Evolutionary priming and transition to the ectomycorrhizal habit in an iconic lineage of mushroom-forming fungi: is preadaptation a requirement?</title>
        <authorList>
            <consortium name="DOE Joint Genome Institute"/>
            <person name="Looney B.P."/>
            <person name="Miyauchi S."/>
            <person name="Morin E."/>
            <person name="Drula E."/>
            <person name="Courty P.E."/>
            <person name="Chicoki N."/>
            <person name="Fauchery L."/>
            <person name="Kohler A."/>
            <person name="Kuo A."/>
            <person name="LaButti K."/>
            <person name="Pangilinan J."/>
            <person name="Lipzen A."/>
            <person name="Riley R."/>
            <person name="Andreopoulos W."/>
            <person name="He G."/>
            <person name="Johnson J."/>
            <person name="Barry K.W."/>
            <person name="Grigoriev I.V."/>
            <person name="Nagy L."/>
            <person name="Hibbett D."/>
            <person name="Henrissat B."/>
            <person name="Matheny P.B."/>
            <person name="Labbe J."/>
            <person name="Martin A.F."/>
        </authorList>
    </citation>
    <scope>NUCLEOTIDE SEQUENCE</scope>
    <source>
        <strain evidence="1">BPL698</strain>
    </source>
</reference>
<accession>A0ACC0UK06</accession>
<comment type="caution">
    <text evidence="1">The sequence shown here is derived from an EMBL/GenBank/DDBJ whole genome shotgun (WGS) entry which is preliminary data.</text>
</comment>
<name>A0ACC0UK06_9AGAM</name>
<dbReference type="Proteomes" id="UP001207468">
    <property type="component" value="Unassembled WGS sequence"/>
</dbReference>
<keyword evidence="2" id="KW-1185">Reference proteome</keyword>
<organism evidence="1 2">
    <name type="scientific">Russula earlei</name>
    <dbReference type="NCBI Taxonomy" id="71964"/>
    <lineage>
        <taxon>Eukaryota</taxon>
        <taxon>Fungi</taxon>
        <taxon>Dikarya</taxon>
        <taxon>Basidiomycota</taxon>
        <taxon>Agaricomycotina</taxon>
        <taxon>Agaricomycetes</taxon>
        <taxon>Russulales</taxon>
        <taxon>Russulaceae</taxon>
        <taxon>Russula</taxon>
    </lineage>
</organism>
<proteinExistence type="predicted"/>
<protein>
    <submittedName>
        <fullName evidence="1">Uncharacterized protein</fullName>
    </submittedName>
</protein>
<feature type="non-terminal residue" evidence="1">
    <location>
        <position position="1"/>
    </location>
</feature>
<evidence type="ECO:0000313" key="2">
    <source>
        <dbReference type="Proteomes" id="UP001207468"/>
    </source>
</evidence>
<gene>
    <name evidence="1" type="ORF">F5148DRAFT_1170026</name>
</gene>
<evidence type="ECO:0000313" key="1">
    <source>
        <dbReference type="EMBL" id="KAI9511561.1"/>
    </source>
</evidence>
<sequence length="81" mass="8619">WPRTGAGSPRSIRANAWIPMPFSSAPLCFALGTGYQQHFPPPLSDLHFQSMMITIRTSAVVAFIGLAMGVAPSFSLPSISA</sequence>
<dbReference type="EMBL" id="JAGFNK010000020">
    <property type="protein sequence ID" value="KAI9511561.1"/>
    <property type="molecule type" value="Genomic_DNA"/>
</dbReference>